<evidence type="ECO:0000256" key="1">
    <source>
        <dbReference type="SAM" id="MobiDB-lite"/>
    </source>
</evidence>
<keyword evidence="3" id="KW-1185">Reference proteome</keyword>
<organism evidence="2 3">
    <name type="scientific">Zopfia rhizophila CBS 207.26</name>
    <dbReference type="NCBI Taxonomy" id="1314779"/>
    <lineage>
        <taxon>Eukaryota</taxon>
        <taxon>Fungi</taxon>
        <taxon>Dikarya</taxon>
        <taxon>Ascomycota</taxon>
        <taxon>Pezizomycotina</taxon>
        <taxon>Dothideomycetes</taxon>
        <taxon>Dothideomycetes incertae sedis</taxon>
        <taxon>Zopfiaceae</taxon>
        <taxon>Zopfia</taxon>
    </lineage>
</organism>
<dbReference type="Proteomes" id="UP000800200">
    <property type="component" value="Unassembled WGS sequence"/>
</dbReference>
<gene>
    <name evidence="2" type="ORF">K469DRAFT_310006</name>
</gene>
<dbReference type="AlphaFoldDB" id="A0A6A6EMQ4"/>
<accession>A0A6A6EMQ4</accession>
<dbReference type="EMBL" id="ML994615">
    <property type="protein sequence ID" value="KAF2192333.1"/>
    <property type="molecule type" value="Genomic_DNA"/>
</dbReference>
<name>A0A6A6EMQ4_9PEZI</name>
<sequence length="88" mass="10172">MYNDDVNNDASKFMVDSEDRCKETFDCEKREDREASVIKHKAGGISTQKFRRIQRARPRRHCNSHSSDPTRISHQPTVCFPNSCPSSK</sequence>
<proteinExistence type="predicted"/>
<protein>
    <submittedName>
        <fullName evidence="2">Uncharacterized protein</fullName>
    </submittedName>
</protein>
<feature type="compositionally biased region" description="Basic residues" evidence="1">
    <location>
        <begin position="53"/>
        <end position="63"/>
    </location>
</feature>
<evidence type="ECO:0000313" key="3">
    <source>
        <dbReference type="Proteomes" id="UP000800200"/>
    </source>
</evidence>
<reference evidence="2" key="1">
    <citation type="journal article" date="2020" name="Stud. Mycol.">
        <title>101 Dothideomycetes genomes: a test case for predicting lifestyles and emergence of pathogens.</title>
        <authorList>
            <person name="Haridas S."/>
            <person name="Albert R."/>
            <person name="Binder M."/>
            <person name="Bloem J."/>
            <person name="Labutti K."/>
            <person name="Salamov A."/>
            <person name="Andreopoulos B."/>
            <person name="Baker S."/>
            <person name="Barry K."/>
            <person name="Bills G."/>
            <person name="Bluhm B."/>
            <person name="Cannon C."/>
            <person name="Castanera R."/>
            <person name="Culley D."/>
            <person name="Daum C."/>
            <person name="Ezra D."/>
            <person name="Gonzalez J."/>
            <person name="Henrissat B."/>
            <person name="Kuo A."/>
            <person name="Liang C."/>
            <person name="Lipzen A."/>
            <person name="Lutzoni F."/>
            <person name="Magnuson J."/>
            <person name="Mondo S."/>
            <person name="Nolan M."/>
            <person name="Ohm R."/>
            <person name="Pangilinan J."/>
            <person name="Park H.-J."/>
            <person name="Ramirez L."/>
            <person name="Alfaro M."/>
            <person name="Sun H."/>
            <person name="Tritt A."/>
            <person name="Yoshinaga Y."/>
            <person name="Zwiers L.-H."/>
            <person name="Turgeon B."/>
            <person name="Goodwin S."/>
            <person name="Spatafora J."/>
            <person name="Crous P."/>
            <person name="Grigoriev I."/>
        </authorList>
    </citation>
    <scope>NUCLEOTIDE SEQUENCE</scope>
    <source>
        <strain evidence="2">CBS 207.26</strain>
    </source>
</reference>
<feature type="compositionally biased region" description="Polar residues" evidence="1">
    <location>
        <begin position="64"/>
        <end position="76"/>
    </location>
</feature>
<evidence type="ECO:0000313" key="2">
    <source>
        <dbReference type="EMBL" id="KAF2192333.1"/>
    </source>
</evidence>
<feature type="region of interest" description="Disordered" evidence="1">
    <location>
        <begin position="53"/>
        <end position="88"/>
    </location>
</feature>